<dbReference type="InterPro" id="IPR002938">
    <property type="entry name" value="FAD-bd"/>
</dbReference>
<dbReference type="PANTHER" id="PTHR13789">
    <property type="entry name" value="MONOOXYGENASE"/>
    <property type="match status" value="1"/>
</dbReference>
<dbReference type="GO" id="GO:0004497">
    <property type="term" value="F:monooxygenase activity"/>
    <property type="evidence" value="ECO:0007669"/>
    <property type="project" value="UniProtKB-KW"/>
</dbReference>
<dbReference type="InterPro" id="IPR036188">
    <property type="entry name" value="FAD/NAD-bd_sf"/>
</dbReference>
<keyword evidence="8" id="KW-1185">Reference proteome</keyword>
<feature type="domain" description="FAD-binding" evidence="6">
    <location>
        <begin position="7"/>
        <end position="358"/>
    </location>
</feature>
<evidence type="ECO:0000313" key="7">
    <source>
        <dbReference type="EMBL" id="OJJ34533.1"/>
    </source>
</evidence>
<organism evidence="7 8">
    <name type="scientific">Aspergillus wentii DTO 134E9</name>
    <dbReference type="NCBI Taxonomy" id="1073089"/>
    <lineage>
        <taxon>Eukaryota</taxon>
        <taxon>Fungi</taxon>
        <taxon>Dikarya</taxon>
        <taxon>Ascomycota</taxon>
        <taxon>Pezizomycotina</taxon>
        <taxon>Eurotiomycetes</taxon>
        <taxon>Eurotiomycetidae</taxon>
        <taxon>Eurotiales</taxon>
        <taxon>Aspergillaceae</taxon>
        <taxon>Aspergillus</taxon>
        <taxon>Aspergillus subgen. Cremei</taxon>
    </lineage>
</organism>
<keyword evidence="2" id="KW-0285">Flavoprotein</keyword>
<keyword evidence="4" id="KW-0560">Oxidoreductase</keyword>
<dbReference type="OrthoDB" id="9993796at2759"/>
<dbReference type="EMBL" id="KV878213">
    <property type="protein sequence ID" value="OJJ34533.1"/>
    <property type="molecule type" value="Genomic_DNA"/>
</dbReference>
<dbReference type="SUPFAM" id="SSF54373">
    <property type="entry name" value="FAD-linked reductases, C-terminal domain"/>
    <property type="match status" value="1"/>
</dbReference>
<reference evidence="8" key="1">
    <citation type="journal article" date="2017" name="Genome Biol.">
        <title>Comparative genomics reveals high biological diversity and specific adaptations in the industrially and medically important fungal genus Aspergillus.</title>
        <authorList>
            <person name="de Vries R.P."/>
            <person name="Riley R."/>
            <person name="Wiebenga A."/>
            <person name="Aguilar-Osorio G."/>
            <person name="Amillis S."/>
            <person name="Uchima C.A."/>
            <person name="Anderluh G."/>
            <person name="Asadollahi M."/>
            <person name="Askin M."/>
            <person name="Barry K."/>
            <person name="Battaglia E."/>
            <person name="Bayram O."/>
            <person name="Benocci T."/>
            <person name="Braus-Stromeyer S.A."/>
            <person name="Caldana C."/>
            <person name="Canovas D."/>
            <person name="Cerqueira G.C."/>
            <person name="Chen F."/>
            <person name="Chen W."/>
            <person name="Choi C."/>
            <person name="Clum A."/>
            <person name="Dos Santos R.A."/>
            <person name="Damasio A.R."/>
            <person name="Diallinas G."/>
            <person name="Emri T."/>
            <person name="Fekete E."/>
            <person name="Flipphi M."/>
            <person name="Freyberg S."/>
            <person name="Gallo A."/>
            <person name="Gournas C."/>
            <person name="Habgood R."/>
            <person name="Hainaut M."/>
            <person name="Harispe M.L."/>
            <person name="Henrissat B."/>
            <person name="Hilden K.S."/>
            <person name="Hope R."/>
            <person name="Hossain A."/>
            <person name="Karabika E."/>
            <person name="Karaffa L."/>
            <person name="Karanyi Z."/>
            <person name="Krasevec N."/>
            <person name="Kuo A."/>
            <person name="Kusch H."/>
            <person name="LaButti K."/>
            <person name="Lagendijk E.L."/>
            <person name="Lapidus A."/>
            <person name="Levasseur A."/>
            <person name="Lindquist E."/>
            <person name="Lipzen A."/>
            <person name="Logrieco A.F."/>
            <person name="MacCabe A."/>
            <person name="Maekelae M.R."/>
            <person name="Malavazi I."/>
            <person name="Melin P."/>
            <person name="Meyer V."/>
            <person name="Mielnichuk N."/>
            <person name="Miskei M."/>
            <person name="Molnar A.P."/>
            <person name="Mule G."/>
            <person name="Ngan C.Y."/>
            <person name="Orejas M."/>
            <person name="Orosz E."/>
            <person name="Ouedraogo J.P."/>
            <person name="Overkamp K.M."/>
            <person name="Park H.-S."/>
            <person name="Perrone G."/>
            <person name="Piumi F."/>
            <person name="Punt P.J."/>
            <person name="Ram A.F."/>
            <person name="Ramon A."/>
            <person name="Rauscher S."/>
            <person name="Record E."/>
            <person name="Riano-Pachon D.M."/>
            <person name="Robert V."/>
            <person name="Roehrig J."/>
            <person name="Ruller R."/>
            <person name="Salamov A."/>
            <person name="Salih N.S."/>
            <person name="Samson R.A."/>
            <person name="Sandor E."/>
            <person name="Sanguinetti M."/>
            <person name="Schuetze T."/>
            <person name="Sepcic K."/>
            <person name="Shelest E."/>
            <person name="Sherlock G."/>
            <person name="Sophianopoulou V."/>
            <person name="Squina F.M."/>
            <person name="Sun H."/>
            <person name="Susca A."/>
            <person name="Todd R.B."/>
            <person name="Tsang A."/>
            <person name="Unkles S.E."/>
            <person name="van de Wiele N."/>
            <person name="van Rossen-Uffink D."/>
            <person name="Oliveira J.V."/>
            <person name="Vesth T.C."/>
            <person name="Visser J."/>
            <person name="Yu J.-H."/>
            <person name="Zhou M."/>
            <person name="Andersen M.R."/>
            <person name="Archer D.B."/>
            <person name="Baker S.E."/>
            <person name="Benoit I."/>
            <person name="Brakhage A.A."/>
            <person name="Braus G.H."/>
            <person name="Fischer R."/>
            <person name="Frisvad J.C."/>
            <person name="Goldman G.H."/>
            <person name="Houbraken J."/>
            <person name="Oakley B."/>
            <person name="Pocsi I."/>
            <person name="Scazzocchio C."/>
            <person name="Seiboth B."/>
            <person name="vanKuyk P.A."/>
            <person name="Wortman J."/>
            <person name="Dyer P.S."/>
            <person name="Grigoriev I.V."/>
        </authorList>
    </citation>
    <scope>NUCLEOTIDE SEQUENCE [LARGE SCALE GENOMIC DNA]</scope>
    <source>
        <strain evidence="8">DTO 134E9</strain>
    </source>
</reference>
<dbReference type="GeneID" id="63747900"/>
<evidence type="ECO:0000256" key="3">
    <source>
        <dbReference type="ARBA" id="ARBA00022827"/>
    </source>
</evidence>
<evidence type="ECO:0000313" key="8">
    <source>
        <dbReference type="Proteomes" id="UP000184383"/>
    </source>
</evidence>
<dbReference type="Proteomes" id="UP000184383">
    <property type="component" value="Unassembled WGS sequence"/>
</dbReference>
<name>A0A1L9RI42_ASPWE</name>
<gene>
    <name evidence="7" type="ORF">ASPWEDRAFT_185018</name>
</gene>
<dbReference type="InterPro" id="IPR050493">
    <property type="entry name" value="FAD-dep_Monooxygenase_BioMet"/>
</dbReference>
<evidence type="ECO:0000256" key="1">
    <source>
        <dbReference type="ARBA" id="ARBA00007992"/>
    </source>
</evidence>
<evidence type="ECO:0000256" key="5">
    <source>
        <dbReference type="ARBA" id="ARBA00023033"/>
    </source>
</evidence>
<proteinExistence type="inferred from homology"/>
<evidence type="ECO:0000256" key="4">
    <source>
        <dbReference type="ARBA" id="ARBA00023002"/>
    </source>
</evidence>
<sequence>MTAQPLDVVIIGAGIAGLSAAIALGKQGHRVVILEKSRFAKETGAAIHMPPNCTAMLNWMGVDPKDFGGTLLEQMHRYDHLGNVTYIKDFNAIRSKWQAEFYLVHRVELHNFLKKRALETSTLHTGCAIVDADVESARPSVTLQDGRVFEGDLLLGADGAHSFLRNKVTPNAPVPFAAGKSCFRWLIPTSELKKHTSTEEFVKDTGVFIEWAASDRRIVAYPCSDSKVFNLCGFVPTAEAGGYGDGWQATGNRDSLIRAFSDFSPGVRRITESADEGLKVWGLSDMEALPTWVKHNSALLGDAAHPFQPYMGQGGAMAIEDAVSLATLLPAGVSAADIPSRLAIYEKARRPRVDMIMEYTRMNARDEDKGGRIPPEEMVRFMGICFSHNEIEHSAALLEESG</sequence>
<dbReference type="SUPFAM" id="SSF51905">
    <property type="entry name" value="FAD/NAD(P)-binding domain"/>
    <property type="match status" value="1"/>
</dbReference>
<protein>
    <recommendedName>
        <fullName evidence="6">FAD-binding domain-containing protein</fullName>
    </recommendedName>
</protein>
<keyword evidence="5" id="KW-0503">Monooxygenase</keyword>
<evidence type="ECO:0000259" key="6">
    <source>
        <dbReference type="Pfam" id="PF01494"/>
    </source>
</evidence>
<comment type="similarity">
    <text evidence="1">Belongs to the paxM FAD-dependent monooxygenase family.</text>
</comment>
<dbReference type="Gene3D" id="3.50.50.60">
    <property type="entry name" value="FAD/NAD(P)-binding domain"/>
    <property type="match status" value="1"/>
</dbReference>
<dbReference type="AlphaFoldDB" id="A0A1L9RI42"/>
<dbReference type="PRINTS" id="PR00420">
    <property type="entry name" value="RNGMNOXGNASE"/>
</dbReference>
<dbReference type="RefSeq" id="XP_040688209.1">
    <property type="nucleotide sequence ID" value="XM_040832052.1"/>
</dbReference>
<dbReference type="GO" id="GO:0071949">
    <property type="term" value="F:FAD binding"/>
    <property type="evidence" value="ECO:0007669"/>
    <property type="project" value="InterPro"/>
</dbReference>
<keyword evidence="3" id="KW-0274">FAD</keyword>
<dbReference type="STRING" id="1073089.A0A1L9RI42"/>
<dbReference type="PANTHER" id="PTHR13789:SF317">
    <property type="entry name" value="FAD-BINDING DOMAIN-CONTAINING PROTEIN-RELATED"/>
    <property type="match status" value="1"/>
</dbReference>
<accession>A0A1L9RI42</accession>
<dbReference type="Pfam" id="PF01494">
    <property type="entry name" value="FAD_binding_3"/>
    <property type="match status" value="1"/>
</dbReference>
<dbReference type="VEuPathDB" id="FungiDB:ASPWEDRAFT_185018"/>
<evidence type="ECO:0000256" key="2">
    <source>
        <dbReference type="ARBA" id="ARBA00022630"/>
    </source>
</evidence>